<comment type="subunit">
    <text evidence="12">Homotetramer; dimer of dimers.</text>
</comment>
<dbReference type="SUPFAM" id="SSF51569">
    <property type="entry name" value="Aldolase"/>
    <property type="match status" value="1"/>
</dbReference>
<feature type="site" description="Part of a proton relay during catalysis" evidence="12">
    <location>
        <position position="56"/>
    </location>
</feature>
<evidence type="ECO:0000256" key="7">
    <source>
        <dbReference type="ARBA" id="ARBA00022915"/>
    </source>
</evidence>
<dbReference type="CDD" id="cd00950">
    <property type="entry name" value="DHDPS"/>
    <property type="match status" value="1"/>
</dbReference>
<dbReference type="PRINTS" id="PR00146">
    <property type="entry name" value="DHPICSNTHASE"/>
</dbReference>
<dbReference type="PANTHER" id="PTHR12128">
    <property type="entry name" value="DIHYDRODIPICOLINATE SYNTHASE"/>
    <property type="match status" value="1"/>
</dbReference>
<dbReference type="PIRSF" id="PIRSF001365">
    <property type="entry name" value="DHDPS"/>
    <property type="match status" value="1"/>
</dbReference>
<dbReference type="InterPro" id="IPR020625">
    <property type="entry name" value="Schiff_base-form_aldolases_AS"/>
</dbReference>
<dbReference type="InterPro" id="IPR020624">
    <property type="entry name" value="Schiff_base-form_aldolases_CS"/>
</dbReference>
<dbReference type="OrthoDB" id="9782828at2"/>
<evidence type="ECO:0000256" key="2">
    <source>
        <dbReference type="ARBA" id="ARBA00005120"/>
    </source>
</evidence>
<evidence type="ECO:0000313" key="16">
    <source>
        <dbReference type="EMBL" id="KPC53306.1"/>
    </source>
</evidence>
<gene>
    <name evidence="16" type="primary">dapA_1</name>
    <name evidence="12" type="synonym">dapA</name>
    <name evidence="16" type="ORF">WG78_09460</name>
</gene>
<feature type="binding site" evidence="12 15">
    <location>
        <position position="212"/>
    </location>
    <ligand>
        <name>pyruvate</name>
        <dbReference type="ChEBI" id="CHEBI:15361"/>
    </ligand>
</feature>
<comment type="pathway">
    <text evidence="2 12">Amino-acid biosynthesis; L-lysine biosynthesis via DAP pathway; (S)-tetrahydrodipicolinate from L-aspartate: step 3/4.</text>
</comment>
<dbReference type="Pfam" id="PF00701">
    <property type="entry name" value="DHDPS"/>
    <property type="match status" value="1"/>
</dbReference>
<evidence type="ECO:0000256" key="9">
    <source>
        <dbReference type="ARBA" id="ARBA00023239"/>
    </source>
</evidence>
<dbReference type="NCBIfam" id="TIGR00674">
    <property type="entry name" value="dapA"/>
    <property type="match status" value="1"/>
</dbReference>
<proteinExistence type="inferred from homology"/>
<evidence type="ECO:0000256" key="6">
    <source>
        <dbReference type="ARBA" id="ARBA00022605"/>
    </source>
</evidence>
<keyword evidence="10 12" id="KW-0704">Schiff base</keyword>
<keyword evidence="9 12" id="KW-0456">Lyase</keyword>
<feature type="site" description="Part of a proton relay during catalysis" evidence="12">
    <location>
        <position position="117"/>
    </location>
</feature>
<evidence type="ECO:0000256" key="4">
    <source>
        <dbReference type="ARBA" id="ARBA00012086"/>
    </source>
</evidence>
<comment type="function">
    <text evidence="1 12">Catalyzes the condensation of (S)-aspartate-beta-semialdehyde [(S)-ASA] and pyruvate to 4-hydroxy-tetrahydrodipicolinate (HTPA).</text>
</comment>
<dbReference type="SMART" id="SM01130">
    <property type="entry name" value="DHDPS"/>
    <property type="match status" value="1"/>
</dbReference>
<comment type="subcellular location">
    <subcellularLocation>
        <location evidence="12">Cytoplasm</location>
    </subcellularLocation>
</comment>
<dbReference type="Gene3D" id="3.20.20.70">
    <property type="entry name" value="Aldolase class I"/>
    <property type="match status" value="1"/>
</dbReference>
<dbReference type="GO" id="GO:0019877">
    <property type="term" value="P:diaminopimelate biosynthetic process"/>
    <property type="evidence" value="ECO:0007669"/>
    <property type="project" value="UniProtKB-UniRule"/>
</dbReference>
<dbReference type="InterPro" id="IPR013785">
    <property type="entry name" value="Aldolase_TIM"/>
</dbReference>
<evidence type="ECO:0000256" key="11">
    <source>
        <dbReference type="ARBA" id="ARBA00047836"/>
    </source>
</evidence>
<dbReference type="EMBL" id="LAQT01000007">
    <property type="protein sequence ID" value="KPC53306.1"/>
    <property type="molecule type" value="Genomic_DNA"/>
</dbReference>
<keyword evidence="7 12" id="KW-0220">Diaminopimelate biosynthesis</keyword>
<dbReference type="RefSeq" id="WP_053937547.1">
    <property type="nucleotide sequence ID" value="NZ_LAQT01000007.1"/>
</dbReference>
<dbReference type="HAMAP" id="MF_00418">
    <property type="entry name" value="DapA"/>
    <property type="match status" value="1"/>
</dbReference>
<keyword evidence="8 12" id="KW-0457">Lysine biosynthesis</keyword>
<comment type="similarity">
    <text evidence="3 12 13">Belongs to the DapA family.</text>
</comment>
<dbReference type="GO" id="GO:0005829">
    <property type="term" value="C:cytosol"/>
    <property type="evidence" value="ECO:0007669"/>
    <property type="project" value="TreeGrafter"/>
</dbReference>
<keyword evidence="6 12" id="KW-0028">Amino-acid biosynthesis</keyword>
<keyword evidence="17" id="KW-1185">Reference proteome</keyword>
<evidence type="ECO:0000256" key="14">
    <source>
        <dbReference type="PIRSR" id="PIRSR001365-1"/>
    </source>
</evidence>
<comment type="catalytic activity">
    <reaction evidence="11 12">
        <text>L-aspartate 4-semialdehyde + pyruvate = (2S,4S)-4-hydroxy-2,3,4,5-tetrahydrodipicolinate + H2O + H(+)</text>
        <dbReference type="Rhea" id="RHEA:34171"/>
        <dbReference type="ChEBI" id="CHEBI:15361"/>
        <dbReference type="ChEBI" id="CHEBI:15377"/>
        <dbReference type="ChEBI" id="CHEBI:15378"/>
        <dbReference type="ChEBI" id="CHEBI:67139"/>
        <dbReference type="ChEBI" id="CHEBI:537519"/>
        <dbReference type="EC" id="4.3.3.7"/>
    </reaction>
</comment>
<dbReference type="Proteomes" id="UP000037939">
    <property type="component" value="Unassembled WGS sequence"/>
</dbReference>
<comment type="caution">
    <text evidence="16">The sequence shown here is derived from an EMBL/GenBank/DDBJ whole genome shotgun (WGS) entry which is preliminary data.</text>
</comment>
<dbReference type="AlphaFoldDB" id="A0A0N0GP27"/>
<dbReference type="GO" id="GO:0008840">
    <property type="term" value="F:4-hydroxy-tetrahydrodipicolinate synthase activity"/>
    <property type="evidence" value="ECO:0007669"/>
    <property type="project" value="UniProtKB-UniRule"/>
</dbReference>
<evidence type="ECO:0000256" key="5">
    <source>
        <dbReference type="ARBA" id="ARBA00022490"/>
    </source>
</evidence>
<evidence type="ECO:0000256" key="13">
    <source>
        <dbReference type="PIRNR" id="PIRNR001365"/>
    </source>
</evidence>
<dbReference type="PATRIC" id="fig|857265.3.peg.1946"/>
<evidence type="ECO:0000256" key="12">
    <source>
        <dbReference type="HAMAP-Rule" id="MF_00418"/>
    </source>
</evidence>
<evidence type="ECO:0000256" key="3">
    <source>
        <dbReference type="ARBA" id="ARBA00007592"/>
    </source>
</evidence>
<dbReference type="PANTHER" id="PTHR12128:SF66">
    <property type="entry name" value="4-HYDROXY-2-OXOGLUTARATE ALDOLASE, MITOCHONDRIAL"/>
    <property type="match status" value="1"/>
</dbReference>
<evidence type="ECO:0000256" key="15">
    <source>
        <dbReference type="PIRSR" id="PIRSR001365-2"/>
    </source>
</evidence>
<dbReference type="PROSITE" id="PS00665">
    <property type="entry name" value="DHDPS_1"/>
    <property type="match status" value="1"/>
</dbReference>
<sequence length="300" mass="31519">MSAVFAATRFNADRFAGLFVPLITPFRDGQVDYAAAQNLVAHLLKGGIDGLVICGTTGEAATLNEGEQTRLLMAVREVSGELPLVMGLAGNDTQCVAKRAAALSALADGLLVSAPYYVRPSQAGLLAHFNAVSAATPLPIVLYNIPYRTGVNIELPTLQKLAANPQFVAIKESGGGNMPQLLATIAETPLRVLGGEDALILLTACAGGHGAIAAAAHIRPDLYRRMLSLVAAGDLAAARAISQALAPWVKLLFSEPNPAPIKAVLAMQGLIRNELRLPMLPVTQELQNQLETLLPRILAL</sequence>
<dbReference type="InterPro" id="IPR005263">
    <property type="entry name" value="DapA"/>
</dbReference>
<name>A0A0N0GP27_9NEIS</name>
<protein>
    <recommendedName>
        <fullName evidence="4 12">4-hydroxy-tetrahydrodipicolinate synthase</fullName>
        <shortName evidence="12">HTPA synthase</shortName>
        <ecNumber evidence="4 12">4.3.3.7</ecNumber>
    </recommendedName>
</protein>
<reference evidence="16 17" key="1">
    <citation type="submission" date="2015-07" db="EMBL/GenBank/DDBJ databases">
        <title>Draft genome sequence of the Amantichitinum ursilacus IGB-41, a new chitin-degrading bacterium.</title>
        <authorList>
            <person name="Kirstahler P."/>
            <person name="Guenther M."/>
            <person name="Grumaz C."/>
            <person name="Rupp S."/>
            <person name="Zibek S."/>
            <person name="Sohn K."/>
        </authorList>
    </citation>
    <scope>NUCLEOTIDE SEQUENCE [LARGE SCALE GENOMIC DNA]</scope>
    <source>
        <strain evidence="16 17">IGB-41</strain>
    </source>
</reference>
<comment type="caution">
    <text evidence="12">Was originally thought to be a dihydrodipicolinate synthase (DHDPS), catalyzing the condensation of (S)-aspartate-beta-semialdehyde [(S)-ASA] and pyruvate to dihydrodipicolinate (DHDP). However, it was shown in E.coli that the product of the enzymatic reaction is not dihydrodipicolinate but in fact (4S)-4-hydroxy-2,3,4,5-tetrahydro-(2S)-dipicolinic acid (HTPA), and that the consecutive dehydration reaction leading to DHDP is not spontaneous but catalyzed by DapB.</text>
</comment>
<dbReference type="GO" id="GO:0009089">
    <property type="term" value="P:lysine biosynthetic process via diaminopimelate"/>
    <property type="evidence" value="ECO:0007669"/>
    <property type="project" value="UniProtKB-UniRule"/>
</dbReference>
<organism evidence="16 17">
    <name type="scientific">Amantichitinum ursilacus</name>
    <dbReference type="NCBI Taxonomy" id="857265"/>
    <lineage>
        <taxon>Bacteria</taxon>
        <taxon>Pseudomonadati</taxon>
        <taxon>Pseudomonadota</taxon>
        <taxon>Betaproteobacteria</taxon>
        <taxon>Neisseriales</taxon>
        <taxon>Chitinibacteraceae</taxon>
        <taxon>Amantichitinum</taxon>
    </lineage>
</organism>
<feature type="binding site" evidence="12 15">
    <location>
        <position position="57"/>
    </location>
    <ligand>
        <name>pyruvate</name>
        <dbReference type="ChEBI" id="CHEBI:15361"/>
    </ligand>
</feature>
<dbReference type="PROSITE" id="PS00666">
    <property type="entry name" value="DHDPS_2"/>
    <property type="match status" value="1"/>
</dbReference>
<evidence type="ECO:0000313" key="17">
    <source>
        <dbReference type="Proteomes" id="UP000037939"/>
    </source>
</evidence>
<dbReference type="UniPathway" id="UPA00034">
    <property type="reaction ID" value="UER00017"/>
</dbReference>
<keyword evidence="5 12" id="KW-0963">Cytoplasm</keyword>
<evidence type="ECO:0000256" key="10">
    <source>
        <dbReference type="ARBA" id="ARBA00023270"/>
    </source>
</evidence>
<feature type="active site" description="Schiff-base intermediate with substrate" evidence="12 14">
    <location>
        <position position="171"/>
    </location>
</feature>
<evidence type="ECO:0000256" key="1">
    <source>
        <dbReference type="ARBA" id="ARBA00003294"/>
    </source>
</evidence>
<dbReference type="EC" id="4.3.3.7" evidence="4 12"/>
<accession>A0A0N0GP27</accession>
<feature type="active site" description="Proton donor/acceptor" evidence="12 14">
    <location>
        <position position="143"/>
    </location>
</feature>
<evidence type="ECO:0000256" key="8">
    <source>
        <dbReference type="ARBA" id="ARBA00023154"/>
    </source>
</evidence>
<dbReference type="InterPro" id="IPR002220">
    <property type="entry name" value="DapA-like"/>
</dbReference>
<dbReference type="STRING" id="857265.WG78_09460"/>